<keyword evidence="3" id="KW-0808">Transferase</keyword>
<evidence type="ECO:0000313" key="4">
    <source>
        <dbReference type="Proteomes" id="UP000567067"/>
    </source>
</evidence>
<organism evidence="3 4">
    <name type="scientific">Fontibacillus solani</name>
    <dbReference type="NCBI Taxonomy" id="1572857"/>
    <lineage>
        <taxon>Bacteria</taxon>
        <taxon>Bacillati</taxon>
        <taxon>Bacillota</taxon>
        <taxon>Bacilli</taxon>
        <taxon>Bacillales</taxon>
        <taxon>Paenibacillaceae</taxon>
        <taxon>Fontibacillus</taxon>
    </lineage>
</organism>
<dbReference type="SUPFAM" id="SSF56112">
    <property type="entry name" value="Protein kinase-like (PK-like)"/>
    <property type="match status" value="1"/>
</dbReference>
<dbReference type="RefSeq" id="WP_182534391.1">
    <property type="nucleotide sequence ID" value="NZ_JACJIP010000003.1"/>
</dbReference>
<dbReference type="Pfam" id="PF01636">
    <property type="entry name" value="APH"/>
    <property type="match status" value="1"/>
</dbReference>
<proteinExistence type="inferred from homology"/>
<dbReference type="InterPro" id="IPR011009">
    <property type="entry name" value="Kinase-like_dom_sf"/>
</dbReference>
<protein>
    <submittedName>
        <fullName evidence="3">Ser/Thr protein kinase RdoA (MazF antagonist)</fullName>
    </submittedName>
</protein>
<comment type="similarity">
    <text evidence="1">Belongs to the pseudomonas-type ThrB family.</text>
</comment>
<sequence length="326" mass="38551">MMKLSNMVRGLASDAVAKSLIQNWEHDEGTLMFWRASSNFVYAFENKQEKYFLRFSYDQESCFEQIKAELEFMEYLKLNHYPCVSPILSVNGKYIETVQNSERTYFVVVFSSARGTTLDENITEVQCEDWGRSLASLHQLSRLYEPFSTKRLNWQDILRKIDVVLQAYPDEKEAIEELGILTERLQSFPISNSNYGLIHYDFQLDNIFYEEENRSFSVIDFDDAVYSWYAHDIITALDDFLDDDMNLENSQVKSFLKGYSSVIPLSDEDINQFPYFLRFMKLYRFSKLLWSLEGSDVTDAPKWLDDVKLKFARARDELRRGFREQY</sequence>
<dbReference type="EMBL" id="JACJIP010000003">
    <property type="protein sequence ID" value="MBA9084337.1"/>
    <property type="molecule type" value="Genomic_DNA"/>
</dbReference>
<feature type="domain" description="Aminoglycoside phosphotransferase" evidence="2">
    <location>
        <begin position="38"/>
        <end position="247"/>
    </location>
</feature>
<dbReference type="GO" id="GO:0019202">
    <property type="term" value="F:amino acid kinase activity"/>
    <property type="evidence" value="ECO:0007669"/>
    <property type="project" value="TreeGrafter"/>
</dbReference>
<keyword evidence="3" id="KW-0418">Kinase</keyword>
<accession>A0A7W3SQM0</accession>
<evidence type="ECO:0000313" key="3">
    <source>
        <dbReference type="EMBL" id="MBA9084337.1"/>
    </source>
</evidence>
<dbReference type="PANTHER" id="PTHR21064:SF6">
    <property type="entry name" value="AMINOGLYCOSIDE PHOSPHOTRANSFERASE DOMAIN-CONTAINING PROTEIN"/>
    <property type="match status" value="1"/>
</dbReference>
<dbReference type="InterPro" id="IPR002575">
    <property type="entry name" value="Aminoglycoside_PTrfase"/>
</dbReference>
<dbReference type="AlphaFoldDB" id="A0A7W3SQM0"/>
<evidence type="ECO:0000256" key="1">
    <source>
        <dbReference type="ARBA" id="ARBA00038240"/>
    </source>
</evidence>
<keyword evidence="4" id="KW-1185">Reference proteome</keyword>
<evidence type="ECO:0000259" key="2">
    <source>
        <dbReference type="Pfam" id="PF01636"/>
    </source>
</evidence>
<name>A0A7W3SQM0_9BACL</name>
<gene>
    <name evidence="3" type="ORF">FHR92_000791</name>
</gene>
<dbReference type="PANTHER" id="PTHR21064">
    <property type="entry name" value="AMINOGLYCOSIDE PHOSPHOTRANSFERASE DOMAIN-CONTAINING PROTEIN-RELATED"/>
    <property type="match status" value="1"/>
</dbReference>
<dbReference type="Gene3D" id="3.30.200.20">
    <property type="entry name" value="Phosphorylase Kinase, domain 1"/>
    <property type="match status" value="1"/>
</dbReference>
<comment type="caution">
    <text evidence="3">The sequence shown here is derived from an EMBL/GenBank/DDBJ whole genome shotgun (WGS) entry which is preliminary data.</text>
</comment>
<dbReference type="InterPro" id="IPR050249">
    <property type="entry name" value="Pseudomonas-type_ThrB"/>
</dbReference>
<dbReference type="Gene3D" id="3.90.1200.10">
    <property type="match status" value="1"/>
</dbReference>
<reference evidence="3 4" key="1">
    <citation type="submission" date="2020-08" db="EMBL/GenBank/DDBJ databases">
        <title>Genomic Encyclopedia of Type Strains, Phase III (KMG-III): the genomes of soil and plant-associated and newly described type strains.</title>
        <authorList>
            <person name="Whitman W."/>
        </authorList>
    </citation>
    <scope>NUCLEOTIDE SEQUENCE [LARGE SCALE GENOMIC DNA]</scope>
    <source>
        <strain evidence="3 4">CECT 8693</strain>
    </source>
</reference>
<dbReference type="Proteomes" id="UP000567067">
    <property type="component" value="Unassembled WGS sequence"/>
</dbReference>